<dbReference type="Gene3D" id="1.20.1250.20">
    <property type="entry name" value="MFS general substrate transporter like domains"/>
    <property type="match status" value="1"/>
</dbReference>
<accession>A0ABM7F3K7</accession>
<name>A0ABM7F3K7_9ACTN</name>
<feature type="transmembrane region" description="Helical" evidence="8">
    <location>
        <begin position="362"/>
        <end position="386"/>
    </location>
</feature>
<dbReference type="Proteomes" id="UP001321542">
    <property type="component" value="Chromosome"/>
</dbReference>
<feature type="transmembrane region" description="Helical" evidence="8">
    <location>
        <begin position="231"/>
        <end position="251"/>
    </location>
</feature>
<organism evidence="10 11">
    <name type="scientific">Streptomyces graminofaciens</name>
    <dbReference type="NCBI Taxonomy" id="68212"/>
    <lineage>
        <taxon>Bacteria</taxon>
        <taxon>Bacillati</taxon>
        <taxon>Actinomycetota</taxon>
        <taxon>Actinomycetes</taxon>
        <taxon>Kitasatosporales</taxon>
        <taxon>Streptomycetaceae</taxon>
        <taxon>Streptomyces</taxon>
    </lineage>
</organism>
<feature type="transmembrane region" description="Helical" evidence="8">
    <location>
        <begin position="143"/>
        <end position="163"/>
    </location>
</feature>
<reference evidence="10 11" key="1">
    <citation type="journal article" date="2010" name="ChemBioChem">
        <title>Cloning and characterization of the biosynthetic gene cluster of 16-membered macrolide antibiotic FD-891: involvement of a dual functional cytochrome P450 monooxygenase catalyzing epoxidation and hydroxylation.</title>
        <authorList>
            <person name="Kudo F."/>
            <person name="Motegi A."/>
            <person name="Mizoue K."/>
            <person name="Eguchi T."/>
        </authorList>
    </citation>
    <scope>NUCLEOTIDE SEQUENCE [LARGE SCALE GENOMIC DNA]</scope>
    <source>
        <strain evidence="10 11">A-8890</strain>
    </source>
</reference>
<evidence type="ECO:0000313" key="11">
    <source>
        <dbReference type="Proteomes" id="UP001321542"/>
    </source>
</evidence>
<keyword evidence="7" id="KW-0046">Antibiotic resistance</keyword>
<evidence type="ECO:0000256" key="7">
    <source>
        <dbReference type="ARBA" id="ARBA00023251"/>
    </source>
</evidence>
<dbReference type="InterPro" id="IPR020846">
    <property type="entry name" value="MFS_dom"/>
</dbReference>
<reference evidence="10 11" key="2">
    <citation type="journal article" date="2023" name="ChemBioChem">
        <title>Acyltransferase Domain Exchange between Two Independent Type I Polyketide Synthases in the Same Producer Strain of Macrolide Antibiotics.</title>
        <authorList>
            <person name="Kudo F."/>
            <person name="Kishikawa K."/>
            <person name="Tsuboi K."/>
            <person name="Kido T."/>
            <person name="Usui T."/>
            <person name="Hashimoto J."/>
            <person name="Shin-Ya K."/>
            <person name="Miyanaga A."/>
            <person name="Eguchi T."/>
        </authorList>
    </citation>
    <scope>NUCLEOTIDE SEQUENCE [LARGE SCALE GENOMIC DNA]</scope>
    <source>
        <strain evidence="10 11">A-8890</strain>
    </source>
</reference>
<evidence type="ECO:0000256" key="6">
    <source>
        <dbReference type="ARBA" id="ARBA00023136"/>
    </source>
</evidence>
<keyword evidence="2" id="KW-0813">Transport</keyword>
<dbReference type="Pfam" id="PF07690">
    <property type="entry name" value="MFS_1"/>
    <property type="match status" value="1"/>
</dbReference>
<keyword evidence="3" id="KW-1003">Cell membrane</keyword>
<keyword evidence="11" id="KW-1185">Reference proteome</keyword>
<feature type="transmembrane region" description="Helical" evidence="8">
    <location>
        <begin position="272"/>
        <end position="297"/>
    </location>
</feature>
<dbReference type="CDD" id="cd17321">
    <property type="entry name" value="MFS_MMR_MDR_like"/>
    <property type="match status" value="1"/>
</dbReference>
<evidence type="ECO:0000256" key="2">
    <source>
        <dbReference type="ARBA" id="ARBA00022448"/>
    </source>
</evidence>
<feature type="transmembrane region" description="Helical" evidence="8">
    <location>
        <begin position="53"/>
        <end position="73"/>
    </location>
</feature>
<dbReference type="Gene3D" id="1.20.1720.10">
    <property type="entry name" value="Multidrug resistance protein D"/>
    <property type="match status" value="1"/>
</dbReference>
<evidence type="ECO:0000256" key="4">
    <source>
        <dbReference type="ARBA" id="ARBA00022692"/>
    </source>
</evidence>
<dbReference type="InterPro" id="IPR011701">
    <property type="entry name" value="MFS"/>
</dbReference>
<dbReference type="PANTHER" id="PTHR42718:SF47">
    <property type="entry name" value="METHYL VIOLOGEN RESISTANCE PROTEIN SMVA"/>
    <property type="match status" value="1"/>
</dbReference>
<evidence type="ECO:0000256" key="1">
    <source>
        <dbReference type="ARBA" id="ARBA00004651"/>
    </source>
</evidence>
<keyword evidence="4 8" id="KW-0812">Transmembrane</keyword>
<evidence type="ECO:0000313" key="10">
    <source>
        <dbReference type="EMBL" id="BBC30341.1"/>
    </source>
</evidence>
<proteinExistence type="predicted"/>
<keyword evidence="6 8" id="KW-0472">Membrane</keyword>
<feature type="transmembrane region" description="Helical" evidence="8">
    <location>
        <begin position="309"/>
        <end position="329"/>
    </location>
</feature>
<dbReference type="EMBL" id="AP018448">
    <property type="protein sequence ID" value="BBC30341.1"/>
    <property type="molecule type" value="Genomic_DNA"/>
</dbReference>
<feature type="transmembrane region" description="Helical" evidence="8">
    <location>
        <begin position="336"/>
        <end position="356"/>
    </location>
</feature>
<keyword evidence="5 8" id="KW-1133">Transmembrane helix</keyword>
<feature type="transmembrane region" description="Helical" evidence="8">
    <location>
        <begin position="407"/>
        <end position="427"/>
    </location>
</feature>
<feature type="domain" description="Major facilitator superfamily (MFS) profile" evidence="9">
    <location>
        <begin position="19"/>
        <end position="505"/>
    </location>
</feature>
<evidence type="ECO:0000256" key="8">
    <source>
        <dbReference type="SAM" id="Phobius"/>
    </source>
</evidence>
<feature type="transmembrane region" description="Helical" evidence="8">
    <location>
        <begin position="17"/>
        <end position="41"/>
    </location>
</feature>
<feature type="transmembrane region" description="Helical" evidence="8">
    <location>
        <begin position="478"/>
        <end position="497"/>
    </location>
</feature>
<feature type="transmembrane region" description="Helical" evidence="8">
    <location>
        <begin position="85"/>
        <end position="104"/>
    </location>
</feature>
<dbReference type="InterPro" id="IPR036259">
    <property type="entry name" value="MFS_trans_sf"/>
</dbReference>
<gene>
    <name evidence="10" type="ORF">SGFS_016350</name>
</gene>
<comment type="subcellular location">
    <subcellularLocation>
        <location evidence="1">Cell membrane</location>
        <topology evidence="1">Multi-pass membrane protein</topology>
    </subcellularLocation>
</comment>
<dbReference type="RefSeq" id="WP_286248843.1">
    <property type="nucleotide sequence ID" value="NZ_AP018448.1"/>
</dbReference>
<evidence type="ECO:0000256" key="5">
    <source>
        <dbReference type="ARBA" id="ARBA00022989"/>
    </source>
</evidence>
<feature type="transmembrane region" description="Helical" evidence="8">
    <location>
        <begin position="205"/>
        <end position="225"/>
    </location>
</feature>
<feature type="transmembrane region" description="Helical" evidence="8">
    <location>
        <begin position="169"/>
        <end position="193"/>
    </location>
</feature>
<evidence type="ECO:0000256" key="3">
    <source>
        <dbReference type="ARBA" id="ARBA00022475"/>
    </source>
</evidence>
<evidence type="ECO:0000259" key="9">
    <source>
        <dbReference type="PROSITE" id="PS50850"/>
    </source>
</evidence>
<dbReference type="PROSITE" id="PS50850">
    <property type="entry name" value="MFS"/>
    <property type="match status" value="1"/>
</dbReference>
<sequence>MSSLAPQAPERAGAREWIALAVLGVPAVLVMMNMSVLYLALPTLSADLDPSASQLLWITDIYGFMVAGSLITMGTLGDRLGHRRVLLIGAVAFTAASVFAAYSTSAGMLIAARAVQGVAAASMAPSSLSVIRNMFRDPGQRTLAITIWMMSFMGGGALGPLVGGALLQFFWWGAVFLVAVPTMALLLATGPFLMPEFRSADSGRLDLVSVAMSLLTPLAIVYGIKSLAVDGFGLTSLGFIAAGLVIGAAFVRRQRRLASPLLDLALFRIPSFAVSAGGMVVVGILLFGTSLLTSQYLQLVVGLSPLKAGLWQLPSAVTGTVVALWVSGLAARFHPAVLMSAGAAFAVLGPVMLTQANRSPGFLVAGSVLLFAGLTPFMALGTGLVVGAAPPERAGAASAISETGGELGGALGIAILGSVATAVYGGYMADHMPEGTPPDLAGSARETLAGALEAARQLPGTRGTSLAETARDAFTHSVHVHGFILIPLLVALALLTLTLRRRNQPEEADRTDQAAAPTPVTD</sequence>
<dbReference type="PANTHER" id="PTHR42718">
    <property type="entry name" value="MAJOR FACILITATOR SUPERFAMILY MULTIDRUG TRANSPORTER MFSC"/>
    <property type="match status" value="1"/>
</dbReference>
<feature type="transmembrane region" description="Helical" evidence="8">
    <location>
        <begin position="110"/>
        <end position="131"/>
    </location>
</feature>
<protein>
    <recommendedName>
        <fullName evidence="9">Major facilitator superfamily (MFS) profile domain-containing protein</fullName>
    </recommendedName>
</protein>
<dbReference type="SUPFAM" id="SSF103473">
    <property type="entry name" value="MFS general substrate transporter"/>
    <property type="match status" value="1"/>
</dbReference>